<dbReference type="AlphaFoldDB" id="A0A1F4V0X7"/>
<evidence type="ECO:0000313" key="1">
    <source>
        <dbReference type="EMBL" id="OGC50143.1"/>
    </source>
</evidence>
<proteinExistence type="predicted"/>
<protein>
    <submittedName>
        <fullName evidence="1">Uncharacterized protein</fullName>
    </submittedName>
</protein>
<name>A0A1F4V0X7_UNCKA</name>
<dbReference type="EMBL" id="MEVF01000010">
    <property type="protein sequence ID" value="OGC50143.1"/>
    <property type="molecule type" value="Genomic_DNA"/>
</dbReference>
<evidence type="ECO:0000313" key="2">
    <source>
        <dbReference type="Proteomes" id="UP000177458"/>
    </source>
</evidence>
<organism evidence="1 2">
    <name type="scientific">candidate division WWE3 bacterium RIFCSPLOWO2_01_FULL_37_15</name>
    <dbReference type="NCBI Taxonomy" id="1802622"/>
    <lineage>
        <taxon>Bacteria</taxon>
        <taxon>Katanobacteria</taxon>
    </lineage>
</organism>
<accession>A0A1F4V0X7</accession>
<reference evidence="1 2" key="1">
    <citation type="journal article" date="2016" name="Nat. Commun.">
        <title>Thousands of microbial genomes shed light on interconnected biogeochemical processes in an aquifer system.</title>
        <authorList>
            <person name="Anantharaman K."/>
            <person name="Brown C.T."/>
            <person name="Hug L.A."/>
            <person name="Sharon I."/>
            <person name="Castelle C.J."/>
            <person name="Probst A.J."/>
            <person name="Thomas B.C."/>
            <person name="Singh A."/>
            <person name="Wilkins M.J."/>
            <person name="Karaoz U."/>
            <person name="Brodie E.L."/>
            <person name="Williams K.H."/>
            <person name="Hubbard S.S."/>
            <person name="Banfield J.F."/>
        </authorList>
    </citation>
    <scope>NUCLEOTIDE SEQUENCE [LARGE SCALE GENOMIC DNA]</scope>
</reference>
<dbReference type="Proteomes" id="UP000177458">
    <property type="component" value="Unassembled WGS sequence"/>
</dbReference>
<comment type="caution">
    <text evidence="1">The sequence shown here is derived from an EMBL/GenBank/DDBJ whole genome shotgun (WGS) entry which is preliminary data.</text>
</comment>
<sequence>MIFQSKHRKEVIRMATSNPGPVDVMTFMGALVDAMGTAAAASQDGHGSVHGTVEAVVIAQGNSTMRVAADVKADDGKPTFTLTVTK</sequence>
<gene>
    <name evidence="1" type="ORF">A3A69_01495</name>
</gene>